<keyword evidence="4" id="KW-0862">Zinc</keyword>
<name>F2RHQ8_STRVP</name>
<dbReference type="STRING" id="953739.SVEN_6716"/>
<dbReference type="Gene3D" id="3.90.180.10">
    <property type="entry name" value="Medium-chain alcohol dehydrogenases, catalytic domain"/>
    <property type="match status" value="1"/>
</dbReference>
<evidence type="ECO:0000256" key="6">
    <source>
        <dbReference type="SAM" id="MobiDB-lite"/>
    </source>
</evidence>
<keyword evidence="3" id="KW-0479">Metal-binding</keyword>
<dbReference type="PATRIC" id="fig|953739.5.peg.1935"/>
<dbReference type="eggNOG" id="COG1063">
    <property type="taxonomic scope" value="Bacteria"/>
</dbReference>
<dbReference type="PANTHER" id="PTHR43161">
    <property type="entry name" value="SORBITOL DEHYDROGENASE"/>
    <property type="match status" value="1"/>
</dbReference>
<feature type="domain" description="Alcohol dehydrogenase-like N-terminal" evidence="7">
    <location>
        <begin position="70"/>
        <end position="153"/>
    </location>
</feature>
<evidence type="ECO:0000256" key="3">
    <source>
        <dbReference type="ARBA" id="ARBA00022723"/>
    </source>
</evidence>
<dbReference type="PANTHER" id="PTHR43161:SF23">
    <property type="entry name" value="(R,R)-BUTANEDIOL DEHYDROGENASE-RELATED"/>
    <property type="match status" value="1"/>
</dbReference>
<evidence type="ECO:0000259" key="7">
    <source>
        <dbReference type="Pfam" id="PF08240"/>
    </source>
</evidence>
<evidence type="ECO:0000313" key="9">
    <source>
        <dbReference type="Proteomes" id="UP000006854"/>
    </source>
</evidence>
<feature type="region of interest" description="Disordered" evidence="6">
    <location>
        <begin position="1"/>
        <end position="47"/>
    </location>
</feature>
<dbReference type="SUPFAM" id="SSF50129">
    <property type="entry name" value="GroES-like"/>
    <property type="match status" value="1"/>
</dbReference>
<evidence type="ECO:0000256" key="4">
    <source>
        <dbReference type="ARBA" id="ARBA00022833"/>
    </source>
</evidence>
<reference evidence="8 9" key="1">
    <citation type="journal article" date="2011" name="BMC Genomics">
        <title>Genome-wide analysis of the role of GlnR in Streptomyces venezuelae provides new insights into global nitrogen regulation in actinomycetes.</title>
        <authorList>
            <person name="Pullan S.T."/>
            <person name="Bibb M.J."/>
            <person name="Merrick M."/>
        </authorList>
    </citation>
    <scope>NUCLEOTIDE SEQUENCE [LARGE SCALE GENOMIC DNA]</scope>
    <source>
        <strain evidence="9">ATCC 10712 / CBS 650.69 / DSM 40230 / JCM 4526 / NBRC 13096 / PD 04745</strain>
    </source>
</reference>
<organism evidence="8 9">
    <name type="scientific">Streptomyces venezuelae (strain ATCC 10712 / CBS 650.69 / DSM 40230 / JCM 4526 / NBRC 13096 / PD 04745)</name>
    <dbReference type="NCBI Taxonomy" id="953739"/>
    <lineage>
        <taxon>Bacteria</taxon>
        <taxon>Bacillati</taxon>
        <taxon>Actinomycetota</taxon>
        <taxon>Actinomycetes</taxon>
        <taxon>Kitasatosporales</taxon>
        <taxon>Streptomycetaceae</taxon>
        <taxon>Streptomyces</taxon>
    </lineage>
</organism>
<protein>
    <submittedName>
        <fullName evidence="8">Dehydrogenase</fullName>
    </submittedName>
</protein>
<dbReference type="GO" id="GO:0016491">
    <property type="term" value="F:oxidoreductase activity"/>
    <property type="evidence" value="ECO:0007669"/>
    <property type="project" value="UniProtKB-KW"/>
</dbReference>
<dbReference type="PROSITE" id="PS00059">
    <property type="entry name" value="ADH_ZINC"/>
    <property type="match status" value="1"/>
</dbReference>
<dbReference type="InterPro" id="IPR013154">
    <property type="entry name" value="ADH-like_N"/>
</dbReference>
<dbReference type="InterPro" id="IPR002328">
    <property type="entry name" value="ADH_Zn_CS"/>
</dbReference>
<evidence type="ECO:0000256" key="2">
    <source>
        <dbReference type="ARBA" id="ARBA00008072"/>
    </source>
</evidence>
<comment type="cofactor">
    <cofactor evidence="1">
        <name>Zn(2+)</name>
        <dbReference type="ChEBI" id="CHEBI:29105"/>
    </cofactor>
</comment>
<keyword evidence="5" id="KW-0560">Oxidoreductase</keyword>
<dbReference type="KEGG" id="sve:SVEN_6716"/>
<evidence type="ECO:0000256" key="5">
    <source>
        <dbReference type="ARBA" id="ARBA00023002"/>
    </source>
</evidence>
<dbReference type="HOGENOM" id="CLU_1676926_0_0_11"/>
<dbReference type="AlphaFoldDB" id="F2RHQ8"/>
<evidence type="ECO:0000256" key="1">
    <source>
        <dbReference type="ARBA" id="ARBA00001947"/>
    </source>
</evidence>
<feature type="compositionally biased region" description="Basic and acidic residues" evidence="6">
    <location>
        <begin position="1"/>
        <end position="31"/>
    </location>
</feature>
<dbReference type="EMBL" id="FR845719">
    <property type="protein sequence ID" value="CCA60002.1"/>
    <property type="molecule type" value="Genomic_DNA"/>
</dbReference>
<dbReference type="InterPro" id="IPR011032">
    <property type="entry name" value="GroES-like_sf"/>
</dbReference>
<comment type="similarity">
    <text evidence="2">Belongs to the zinc-containing alcohol dehydrogenase family.</text>
</comment>
<gene>
    <name evidence="8" type="ordered locus">SVEN_6716</name>
</gene>
<feature type="compositionally biased region" description="Basic residues" evidence="6">
    <location>
        <begin position="34"/>
        <end position="44"/>
    </location>
</feature>
<keyword evidence="9" id="KW-1185">Reference proteome</keyword>
<dbReference type="Pfam" id="PF08240">
    <property type="entry name" value="ADH_N"/>
    <property type="match status" value="1"/>
</dbReference>
<accession>F2RHQ8</accession>
<proteinExistence type="inferred from homology"/>
<evidence type="ECO:0000313" key="8">
    <source>
        <dbReference type="EMBL" id="CCA60002.1"/>
    </source>
</evidence>
<dbReference type="Proteomes" id="UP000006854">
    <property type="component" value="Chromosome"/>
</dbReference>
<dbReference type="GO" id="GO:0008270">
    <property type="term" value="F:zinc ion binding"/>
    <property type="evidence" value="ECO:0007669"/>
    <property type="project" value="InterPro"/>
</dbReference>
<sequence>MRPVDTPHRASYRRDTISDDARNIERQESPHAFHSAHRPGRRPVSRQGQAVVLDAPRTMRLVRHVPRQAGPGEAQVRVHAVGISRSDRDVYLGRRPVPYVRYPVTPGHEWSGTVTAVGEGAPASLLGRKVVGEGLRNCETCAPCRDGDTNLCTAGYE</sequence>